<dbReference type="Pfam" id="PF05331">
    <property type="entry name" value="DUF742"/>
    <property type="match status" value="1"/>
</dbReference>
<keyword evidence="2" id="KW-1185">Reference proteome</keyword>
<organism evidence="1 2">
    <name type="scientific">Actinomadura chokoriensis</name>
    <dbReference type="NCBI Taxonomy" id="454156"/>
    <lineage>
        <taxon>Bacteria</taxon>
        <taxon>Bacillati</taxon>
        <taxon>Actinomycetota</taxon>
        <taxon>Actinomycetes</taxon>
        <taxon>Streptosporangiales</taxon>
        <taxon>Thermomonosporaceae</taxon>
        <taxon>Actinomadura</taxon>
    </lineage>
</organism>
<accession>A0ABV4R920</accession>
<sequence>MTVGDDAARHDGVRRDGIQHHAAQHDGVWLDDDAGPLVRPYALIAGRTRPAVQLDLLSLVVATGELPGGLDPEHVKALGLCRSPTSVAEVAAHLRLPVAVTKVLLADLVHWRALTTRAPRPAADLTDRDLLEKLLDGLQRAR</sequence>
<evidence type="ECO:0000313" key="2">
    <source>
        <dbReference type="Proteomes" id="UP001569904"/>
    </source>
</evidence>
<dbReference type="PANTHER" id="PTHR36221">
    <property type="entry name" value="DUF742 DOMAIN-CONTAINING PROTEIN"/>
    <property type="match status" value="1"/>
</dbReference>
<proteinExistence type="predicted"/>
<name>A0ABV4R920_9ACTN</name>
<gene>
    <name evidence="1" type="ORF">SM436_32110</name>
</gene>
<reference evidence="1 2" key="1">
    <citation type="submission" date="2023-11" db="EMBL/GenBank/DDBJ databases">
        <title>Actinomadura monticuli sp. nov., isolated from volcanic ash.</title>
        <authorList>
            <person name="Lee S.D."/>
            <person name="Yang H."/>
            <person name="Kim I.S."/>
        </authorList>
    </citation>
    <scope>NUCLEOTIDE SEQUENCE [LARGE SCALE GENOMIC DNA]</scope>
    <source>
        <strain evidence="1 2">DSM 45346</strain>
    </source>
</reference>
<dbReference type="EMBL" id="JAXCEH010000030">
    <property type="protein sequence ID" value="MFA1558358.1"/>
    <property type="molecule type" value="Genomic_DNA"/>
</dbReference>
<comment type="caution">
    <text evidence="1">The sequence shown here is derived from an EMBL/GenBank/DDBJ whole genome shotgun (WGS) entry which is preliminary data.</text>
</comment>
<dbReference type="PANTHER" id="PTHR36221:SF1">
    <property type="entry name" value="DUF742 DOMAIN-CONTAINING PROTEIN"/>
    <property type="match status" value="1"/>
</dbReference>
<dbReference type="Proteomes" id="UP001569904">
    <property type="component" value="Unassembled WGS sequence"/>
</dbReference>
<protein>
    <submittedName>
        <fullName evidence="1">DUF742 domain-containing protein</fullName>
    </submittedName>
</protein>
<dbReference type="InterPro" id="IPR007995">
    <property type="entry name" value="DUF742"/>
</dbReference>
<dbReference type="RefSeq" id="WP_371945384.1">
    <property type="nucleotide sequence ID" value="NZ_JAXCEH010000030.1"/>
</dbReference>
<evidence type="ECO:0000313" key="1">
    <source>
        <dbReference type="EMBL" id="MFA1558358.1"/>
    </source>
</evidence>